<feature type="domain" description="Indole-3-glycerol phosphate synthase" evidence="10">
    <location>
        <begin position="4"/>
        <end position="255"/>
    </location>
</feature>
<sequence>MIIDEIVRSTEKRIQREKQLVPLEEVKEQAYKLPKSHFRLYNTLKEPALSYICEVKKASPSKGVIAQNFDYLKIAKEYEDIGANAISVLTEPDYFQGDLRYLKEISETVDIPLLRKDFVIDEYMIYQAKVAGASAVLLISGILTLEQLKYYLSLCHELGLDALVEARDEEQVHKALKAKARIIGVNNRDLRDFRVDIHHSLRYRDMIPEEVLFVSESGIRERSQIVELEEHHVSGVLIGETLMRARDKGAMLKRLKGED</sequence>
<proteinExistence type="inferred from homology"/>
<evidence type="ECO:0000259" key="10">
    <source>
        <dbReference type="Pfam" id="PF00218"/>
    </source>
</evidence>
<gene>
    <name evidence="9" type="primary">trpC</name>
    <name evidence="11" type="ORF">SAMN04487834_105410</name>
</gene>
<keyword evidence="4 9" id="KW-0028">Amino-acid biosynthesis</keyword>
<dbReference type="GO" id="GO:0000162">
    <property type="term" value="P:L-tryptophan biosynthetic process"/>
    <property type="evidence" value="ECO:0007669"/>
    <property type="project" value="UniProtKB-UniRule"/>
</dbReference>
<protein>
    <recommendedName>
        <fullName evidence="9">Indole-3-glycerol phosphate synthase</fullName>
        <shortName evidence="9">IGPS</shortName>
        <ecNumber evidence="9">4.1.1.48</ecNumber>
    </recommendedName>
</protein>
<dbReference type="eggNOG" id="COG0134">
    <property type="taxonomic scope" value="Bacteria"/>
</dbReference>
<keyword evidence="6 9" id="KW-0822">Tryptophan biosynthesis</keyword>
<dbReference type="GO" id="GO:0004640">
    <property type="term" value="F:phosphoribosylanthranilate isomerase activity"/>
    <property type="evidence" value="ECO:0007669"/>
    <property type="project" value="TreeGrafter"/>
</dbReference>
<dbReference type="SUPFAM" id="SSF51366">
    <property type="entry name" value="Ribulose-phoshate binding barrel"/>
    <property type="match status" value="1"/>
</dbReference>
<dbReference type="PANTHER" id="PTHR22854">
    <property type="entry name" value="TRYPTOPHAN BIOSYNTHESIS PROTEIN"/>
    <property type="match status" value="1"/>
</dbReference>
<keyword evidence="12" id="KW-1185">Reference proteome</keyword>
<dbReference type="Pfam" id="PF00218">
    <property type="entry name" value="IGPS"/>
    <property type="match status" value="1"/>
</dbReference>
<accession>A0A1H6VVD3</accession>
<dbReference type="RefSeq" id="WP_074732560.1">
    <property type="nucleotide sequence ID" value="NZ_CACVTN010000024.1"/>
</dbReference>
<reference evidence="12" key="1">
    <citation type="submission" date="2016-10" db="EMBL/GenBank/DDBJ databases">
        <authorList>
            <person name="Varghese N."/>
        </authorList>
    </citation>
    <scope>NUCLEOTIDE SEQUENCE [LARGE SCALE GENOMIC DNA]</scope>
    <source>
        <strain evidence="12">DSM 20406</strain>
    </source>
</reference>
<dbReference type="EMBL" id="FNYK01000054">
    <property type="protein sequence ID" value="SEJ08611.1"/>
    <property type="molecule type" value="Genomic_DNA"/>
</dbReference>
<evidence type="ECO:0000256" key="2">
    <source>
        <dbReference type="ARBA" id="ARBA00004696"/>
    </source>
</evidence>
<keyword evidence="8 9" id="KW-0456">Lyase</keyword>
<dbReference type="FunFam" id="3.20.20.70:FF:000024">
    <property type="entry name" value="Indole-3-glycerol phosphate synthase"/>
    <property type="match status" value="1"/>
</dbReference>
<dbReference type="UniPathway" id="UPA00035">
    <property type="reaction ID" value="UER00043"/>
</dbReference>
<comment type="catalytic activity">
    <reaction evidence="1 9">
        <text>1-(2-carboxyphenylamino)-1-deoxy-D-ribulose 5-phosphate + H(+) = (1S,2R)-1-C-(indol-3-yl)glycerol 3-phosphate + CO2 + H2O</text>
        <dbReference type="Rhea" id="RHEA:23476"/>
        <dbReference type="ChEBI" id="CHEBI:15377"/>
        <dbReference type="ChEBI" id="CHEBI:15378"/>
        <dbReference type="ChEBI" id="CHEBI:16526"/>
        <dbReference type="ChEBI" id="CHEBI:58613"/>
        <dbReference type="ChEBI" id="CHEBI:58866"/>
        <dbReference type="EC" id="4.1.1.48"/>
    </reaction>
</comment>
<evidence type="ECO:0000256" key="4">
    <source>
        <dbReference type="ARBA" id="ARBA00022605"/>
    </source>
</evidence>
<dbReference type="NCBIfam" id="NF001377">
    <property type="entry name" value="PRK00278.2-4"/>
    <property type="match status" value="1"/>
</dbReference>
<dbReference type="GO" id="GO:0004425">
    <property type="term" value="F:indole-3-glycerol-phosphate synthase activity"/>
    <property type="evidence" value="ECO:0007669"/>
    <property type="project" value="UniProtKB-UniRule"/>
</dbReference>
<dbReference type="InterPro" id="IPR001468">
    <property type="entry name" value="Indole-3-GlycerolPSynthase_CS"/>
</dbReference>
<dbReference type="InterPro" id="IPR011060">
    <property type="entry name" value="RibuloseP-bd_barrel"/>
</dbReference>
<dbReference type="PROSITE" id="PS00614">
    <property type="entry name" value="IGPS"/>
    <property type="match status" value="1"/>
</dbReference>
<dbReference type="InterPro" id="IPR013798">
    <property type="entry name" value="Indole-3-glycerol_P_synth_dom"/>
</dbReference>
<dbReference type="PANTHER" id="PTHR22854:SF2">
    <property type="entry name" value="INDOLE-3-GLYCEROL-PHOSPHATE SYNTHASE"/>
    <property type="match status" value="1"/>
</dbReference>
<evidence type="ECO:0000256" key="9">
    <source>
        <dbReference type="HAMAP-Rule" id="MF_00134"/>
    </source>
</evidence>
<dbReference type="AlphaFoldDB" id="A0A1H6VVD3"/>
<keyword evidence="5 9" id="KW-0210">Decarboxylase</keyword>
<comment type="similarity">
    <text evidence="3 9">Belongs to the TrpC family.</text>
</comment>
<organism evidence="11 12">
    <name type="scientific">Sharpea azabuensis</name>
    <dbReference type="NCBI Taxonomy" id="322505"/>
    <lineage>
        <taxon>Bacteria</taxon>
        <taxon>Bacillati</taxon>
        <taxon>Bacillota</taxon>
        <taxon>Erysipelotrichia</taxon>
        <taxon>Erysipelotrichales</taxon>
        <taxon>Coprobacillaceae</taxon>
        <taxon>Sharpea</taxon>
    </lineage>
</organism>
<evidence type="ECO:0000256" key="6">
    <source>
        <dbReference type="ARBA" id="ARBA00022822"/>
    </source>
</evidence>
<dbReference type="Gene3D" id="3.20.20.70">
    <property type="entry name" value="Aldolase class I"/>
    <property type="match status" value="1"/>
</dbReference>
<evidence type="ECO:0000256" key="3">
    <source>
        <dbReference type="ARBA" id="ARBA00008737"/>
    </source>
</evidence>
<dbReference type="HAMAP" id="MF_00134_B">
    <property type="entry name" value="IGPS_B"/>
    <property type="match status" value="1"/>
</dbReference>
<dbReference type="CDD" id="cd00331">
    <property type="entry name" value="IGPS"/>
    <property type="match status" value="1"/>
</dbReference>
<name>A0A1H6VVD3_9FIRM</name>
<keyword evidence="7 9" id="KW-0057">Aromatic amino acid biosynthesis</keyword>
<dbReference type="EC" id="4.1.1.48" evidence="9"/>
<evidence type="ECO:0000256" key="5">
    <source>
        <dbReference type="ARBA" id="ARBA00022793"/>
    </source>
</evidence>
<dbReference type="InterPro" id="IPR045186">
    <property type="entry name" value="Indole-3-glycerol_P_synth"/>
</dbReference>
<dbReference type="STRING" id="322505.SAMN04487836_12317"/>
<evidence type="ECO:0000256" key="1">
    <source>
        <dbReference type="ARBA" id="ARBA00001633"/>
    </source>
</evidence>
<dbReference type="InterPro" id="IPR013785">
    <property type="entry name" value="Aldolase_TIM"/>
</dbReference>
<comment type="pathway">
    <text evidence="2 9">Amino-acid biosynthesis; L-tryptophan biosynthesis; L-tryptophan from chorismate: step 4/5.</text>
</comment>
<evidence type="ECO:0000256" key="7">
    <source>
        <dbReference type="ARBA" id="ARBA00023141"/>
    </source>
</evidence>
<dbReference type="Proteomes" id="UP000183028">
    <property type="component" value="Unassembled WGS sequence"/>
</dbReference>
<evidence type="ECO:0000256" key="8">
    <source>
        <dbReference type="ARBA" id="ARBA00023239"/>
    </source>
</evidence>
<evidence type="ECO:0000313" key="11">
    <source>
        <dbReference type="EMBL" id="SEJ08611.1"/>
    </source>
</evidence>
<evidence type="ECO:0000313" key="12">
    <source>
        <dbReference type="Proteomes" id="UP000183028"/>
    </source>
</evidence>